<keyword evidence="2" id="KW-0472">Membrane</keyword>
<keyword evidence="4" id="KW-1185">Reference proteome</keyword>
<feature type="compositionally biased region" description="Polar residues" evidence="1">
    <location>
        <begin position="49"/>
        <end position="58"/>
    </location>
</feature>
<protein>
    <submittedName>
        <fullName evidence="3">BQ2448_246 protein</fullName>
    </submittedName>
</protein>
<feature type="compositionally biased region" description="Low complexity" evidence="1">
    <location>
        <begin position="79"/>
        <end position="89"/>
    </location>
</feature>
<reference evidence="4" key="1">
    <citation type="submission" date="2016-09" db="EMBL/GenBank/DDBJ databases">
        <authorList>
            <person name="Jeantristanb JTB J.-T."/>
            <person name="Ricardo R."/>
        </authorList>
    </citation>
    <scope>NUCLEOTIDE SEQUENCE [LARGE SCALE GENOMIC DNA]</scope>
</reference>
<organism evidence="3 4">
    <name type="scientific">Microbotryum intermedium</name>
    <dbReference type="NCBI Taxonomy" id="269621"/>
    <lineage>
        <taxon>Eukaryota</taxon>
        <taxon>Fungi</taxon>
        <taxon>Dikarya</taxon>
        <taxon>Basidiomycota</taxon>
        <taxon>Pucciniomycotina</taxon>
        <taxon>Microbotryomycetes</taxon>
        <taxon>Microbotryales</taxon>
        <taxon>Microbotryaceae</taxon>
        <taxon>Microbotryum</taxon>
    </lineage>
</organism>
<dbReference type="AlphaFoldDB" id="A0A238F510"/>
<sequence length="660" mass="73809">MEHRHSIAMLPRTSKLSSPRMLEEEQFYSSSELAFEADSDSDERDDEQPPTSKQSLYDSTRDDNTSPGLSGSHRRLNRSTGSSSSKISQQLRSPPRLLYVVIVLAVVLIYCIWRNPKLTHQLPRNSLFSHEQHPVLAPFDDSDVEVVHYEQPRIIPTPADPTLASKNREADEEAVQEMMNNYVWQLKPVHESLSNMLKTLSKEDLRVRQWLIETRPVSMAGTPIGLARSSSSPRIREGPAMAKIGSGPGKFGAGARDKYDELVREYETGRPSTGCPSMPWAKNYTALHNAILQGKKPVKVFQATCPATASCGGIADRSLGLFTSFLYAILTDRAFFIEWDNWPFELLADAVHIDWSQPVDMETGLTRHPKMGVTKSRILLPMIDLPDDYVDAFLLGRIWAHMRDHPFWIRFWTNRGAVFRSFNYGGVSDVLKEKGLVRSTAYACLSEYLFRPKANALRFMVQYTSLFALPSVFSVALQIRTGDQSMEFSKNDHSDAAAHRAFFECAEKVAARLARPDQKIVYYLVSDSEALKRNALHQYPDRVILSGLSAAHPEIAAEDLDPVEEKKRILDGASEALIEGWLLGKTDFQILSVDSGFGKIPVWSSGKEGRTIQMPKTETGIDCSSPDAIASFDKMAASWSVQLISSGNLKATICALKLTQ</sequence>
<gene>
    <name evidence="3" type="ORF">BQ2448_246</name>
</gene>
<dbReference type="Proteomes" id="UP000198372">
    <property type="component" value="Unassembled WGS sequence"/>
</dbReference>
<evidence type="ECO:0000313" key="3">
    <source>
        <dbReference type="EMBL" id="SCV68125.1"/>
    </source>
</evidence>
<evidence type="ECO:0000256" key="2">
    <source>
        <dbReference type="SAM" id="Phobius"/>
    </source>
</evidence>
<feature type="transmembrane region" description="Helical" evidence="2">
    <location>
        <begin position="97"/>
        <end position="115"/>
    </location>
</feature>
<feature type="compositionally biased region" description="Acidic residues" evidence="1">
    <location>
        <begin position="35"/>
        <end position="48"/>
    </location>
</feature>
<dbReference type="OrthoDB" id="428346at2759"/>
<accession>A0A238F510</accession>
<proteinExistence type="predicted"/>
<dbReference type="Gene3D" id="3.40.50.11350">
    <property type="match status" value="1"/>
</dbReference>
<evidence type="ECO:0000313" key="4">
    <source>
        <dbReference type="Proteomes" id="UP000198372"/>
    </source>
</evidence>
<keyword evidence="2" id="KW-1133">Transmembrane helix</keyword>
<feature type="region of interest" description="Disordered" evidence="1">
    <location>
        <begin position="1"/>
        <end position="89"/>
    </location>
</feature>
<evidence type="ECO:0000256" key="1">
    <source>
        <dbReference type="SAM" id="MobiDB-lite"/>
    </source>
</evidence>
<name>A0A238F510_9BASI</name>
<keyword evidence="2" id="KW-0812">Transmembrane</keyword>
<dbReference type="EMBL" id="FMSP01000003">
    <property type="protein sequence ID" value="SCV68125.1"/>
    <property type="molecule type" value="Genomic_DNA"/>
</dbReference>
<feature type="region of interest" description="Disordered" evidence="1">
    <location>
        <begin position="223"/>
        <end position="247"/>
    </location>
</feature>